<dbReference type="RefSeq" id="XP_016259046.1">
    <property type="nucleotide sequence ID" value="XM_016410024.1"/>
</dbReference>
<name>A0A0D2D8P2_9EURO</name>
<protein>
    <recommendedName>
        <fullName evidence="3">RRM domain-containing protein</fullName>
    </recommendedName>
</protein>
<dbReference type="Proteomes" id="UP000053342">
    <property type="component" value="Unassembled WGS sequence"/>
</dbReference>
<dbReference type="SUPFAM" id="SSF54928">
    <property type="entry name" value="RNA-binding domain, RBD"/>
    <property type="match status" value="1"/>
</dbReference>
<dbReference type="OrthoDB" id="1049195at2759"/>
<accession>A0A0D2D8P2</accession>
<gene>
    <name evidence="1" type="ORF">PV06_08668</name>
</gene>
<evidence type="ECO:0000313" key="1">
    <source>
        <dbReference type="EMBL" id="KIW38830.1"/>
    </source>
</evidence>
<evidence type="ECO:0008006" key="3">
    <source>
        <dbReference type="Google" id="ProtNLM"/>
    </source>
</evidence>
<reference evidence="1 2" key="1">
    <citation type="submission" date="2015-01" db="EMBL/GenBank/DDBJ databases">
        <title>The Genome Sequence of Exophiala oligosperma CBS72588.</title>
        <authorList>
            <consortium name="The Broad Institute Genomics Platform"/>
            <person name="Cuomo C."/>
            <person name="de Hoog S."/>
            <person name="Gorbushina A."/>
            <person name="Stielow B."/>
            <person name="Teixiera M."/>
            <person name="Abouelleil A."/>
            <person name="Chapman S.B."/>
            <person name="Priest M."/>
            <person name="Young S.K."/>
            <person name="Wortman J."/>
            <person name="Nusbaum C."/>
            <person name="Birren B."/>
        </authorList>
    </citation>
    <scope>NUCLEOTIDE SEQUENCE [LARGE SCALE GENOMIC DNA]</scope>
    <source>
        <strain evidence="1 2">CBS 72588</strain>
    </source>
</reference>
<dbReference type="GeneID" id="27360742"/>
<organism evidence="1 2">
    <name type="scientific">Exophiala oligosperma</name>
    <dbReference type="NCBI Taxonomy" id="215243"/>
    <lineage>
        <taxon>Eukaryota</taxon>
        <taxon>Fungi</taxon>
        <taxon>Dikarya</taxon>
        <taxon>Ascomycota</taxon>
        <taxon>Pezizomycotina</taxon>
        <taxon>Eurotiomycetes</taxon>
        <taxon>Chaetothyriomycetidae</taxon>
        <taxon>Chaetothyriales</taxon>
        <taxon>Herpotrichiellaceae</taxon>
        <taxon>Exophiala</taxon>
    </lineage>
</organism>
<evidence type="ECO:0000313" key="2">
    <source>
        <dbReference type="Proteomes" id="UP000053342"/>
    </source>
</evidence>
<dbReference type="EMBL" id="KN847340">
    <property type="protein sequence ID" value="KIW38830.1"/>
    <property type="molecule type" value="Genomic_DNA"/>
</dbReference>
<keyword evidence="2" id="KW-1185">Reference proteome</keyword>
<sequence length="172" mass="19159">MVFRFSFAHIECFLADKGLACEAVEGYAYAIVEYATKEQAQHASRMLDHRMLMGHHVAVLQVRKLAEADDAVQVALTQPFSGPDQKVVGKLKICLAPNRSLISHVVEVREAKQFTWEIQLPLMPRVPSIQHLLALFSTVGRIERAEYQYAGGVVIQFDTAETADAAICMTMP</sequence>
<dbReference type="VEuPathDB" id="FungiDB:PV06_08668"/>
<dbReference type="AlphaFoldDB" id="A0A0D2D8P2"/>
<proteinExistence type="predicted"/>
<dbReference type="InterPro" id="IPR035979">
    <property type="entry name" value="RBD_domain_sf"/>
</dbReference>
<dbReference type="GO" id="GO:0003676">
    <property type="term" value="F:nucleic acid binding"/>
    <property type="evidence" value="ECO:0007669"/>
    <property type="project" value="InterPro"/>
</dbReference>
<dbReference type="HOGENOM" id="CLU_1555265_0_0_1"/>